<keyword evidence="3" id="KW-1185">Reference proteome</keyword>
<protein>
    <submittedName>
        <fullName evidence="2">Acetyltransferase</fullName>
    </submittedName>
</protein>
<dbReference type="RefSeq" id="WP_003326087.1">
    <property type="nucleotide sequence ID" value="NC_014639.1"/>
</dbReference>
<dbReference type="CDD" id="cd04301">
    <property type="entry name" value="NAT_SF"/>
    <property type="match status" value="1"/>
</dbReference>
<dbReference type="PANTHER" id="PTHR43792">
    <property type="entry name" value="GNAT FAMILY, PUTATIVE (AFU_ORTHOLOGUE AFUA_3G00765)-RELATED-RELATED"/>
    <property type="match status" value="1"/>
</dbReference>
<feature type="domain" description="N-acetyltransferase" evidence="1">
    <location>
        <begin position="16"/>
        <end position="164"/>
    </location>
</feature>
<dbReference type="PANTHER" id="PTHR43792:SF13">
    <property type="entry name" value="ACETYLTRANSFERASE"/>
    <property type="match status" value="1"/>
</dbReference>
<evidence type="ECO:0000313" key="3">
    <source>
        <dbReference type="Proteomes" id="UP000006867"/>
    </source>
</evidence>
<sequence>MQLETDRLLLKTLDLNLIEAAAKRDLLGIEALGYKTNGEWPEPDFFEALPFFRELLLKNNGTKGFDSWIIVMKDTKEIVGGIGFLGNPDSNGMIEMGFAINKSHRRKGYCIEAAQTLLKWALNQIEVTAIKARCEIENTASENVLEKLGFKIERNDSEFLYWKY</sequence>
<dbReference type="Proteomes" id="UP000006867">
    <property type="component" value="Chromosome"/>
</dbReference>
<dbReference type="InterPro" id="IPR016181">
    <property type="entry name" value="Acyl_CoA_acyltransferase"/>
</dbReference>
<dbReference type="SUPFAM" id="SSF55729">
    <property type="entry name" value="Acyl-CoA N-acyltransferases (Nat)"/>
    <property type="match status" value="1"/>
</dbReference>
<evidence type="ECO:0000259" key="1">
    <source>
        <dbReference type="PROSITE" id="PS51186"/>
    </source>
</evidence>
<dbReference type="InterPro" id="IPR051531">
    <property type="entry name" value="N-acetyltransferase"/>
</dbReference>
<dbReference type="EMBL" id="CP002207">
    <property type="protein sequence ID" value="ADP34596.1"/>
    <property type="molecule type" value="Genomic_DNA"/>
</dbReference>
<reference evidence="2 3" key="1">
    <citation type="journal article" date="2011" name="Front. Microbiol.">
        <title>Genomic signatures of strain selection and enhancement in Bacillus atrophaeus var. globigii, a historical biowarfare simulant.</title>
        <authorList>
            <person name="Gibbons H.S."/>
            <person name="Broomall S.M."/>
            <person name="McNew L.A."/>
            <person name="Daligault H."/>
            <person name="Chapman C."/>
            <person name="Bruce D."/>
            <person name="Karavis M."/>
            <person name="Krepps M."/>
            <person name="McGregor P.A."/>
            <person name="Hong C."/>
            <person name="Park K.H."/>
            <person name="Akmal A."/>
            <person name="Feldman A."/>
            <person name="Lin J.S."/>
            <person name="Chang W.E."/>
            <person name="Higgs B.W."/>
            <person name="Demirev P."/>
            <person name="Lindquist J."/>
            <person name="Liem A."/>
            <person name="Fochler E."/>
            <person name="Read T.D."/>
            <person name="Tapia R."/>
            <person name="Johnson S."/>
            <person name="Bishop-Lilly K.A."/>
            <person name="Detter C."/>
            <person name="Han C."/>
            <person name="Sozhamannan S."/>
            <person name="Rosenzweig C.N."/>
            <person name="Skowronski E.W."/>
        </authorList>
    </citation>
    <scope>NUCLEOTIDE SEQUENCE [LARGE SCALE GENOMIC DNA]</scope>
    <source>
        <strain evidence="2 3">1942</strain>
    </source>
</reference>
<organism evidence="2 3">
    <name type="scientific">Bacillus atrophaeus (strain 1942)</name>
    <dbReference type="NCBI Taxonomy" id="720555"/>
    <lineage>
        <taxon>Bacteria</taxon>
        <taxon>Bacillati</taxon>
        <taxon>Bacillota</taxon>
        <taxon>Bacilli</taxon>
        <taxon>Bacillales</taxon>
        <taxon>Bacillaceae</taxon>
        <taxon>Bacillus</taxon>
    </lineage>
</organism>
<dbReference type="PROSITE" id="PS51186">
    <property type="entry name" value="GNAT"/>
    <property type="match status" value="1"/>
</dbReference>
<gene>
    <name evidence="2" type="ordered locus">BATR1942_18395</name>
</gene>
<name>A0ABN3ZKN2_BACA1</name>
<accession>A0ABN3ZKN2</accession>
<dbReference type="Gene3D" id="3.40.630.30">
    <property type="match status" value="1"/>
</dbReference>
<dbReference type="Pfam" id="PF13302">
    <property type="entry name" value="Acetyltransf_3"/>
    <property type="match status" value="1"/>
</dbReference>
<proteinExistence type="predicted"/>
<evidence type="ECO:0000313" key="2">
    <source>
        <dbReference type="EMBL" id="ADP34596.1"/>
    </source>
</evidence>
<dbReference type="InterPro" id="IPR000182">
    <property type="entry name" value="GNAT_dom"/>
</dbReference>